<feature type="signal peptide" evidence="8">
    <location>
        <begin position="1"/>
        <end position="28"/>
    </location>
</feature>
<dbReference type="SMART" id="SM00730">
    <property type="entry name" value="PSN"/>
    <property type="match status" value="1"/>
</dbReference>
<dbReference type="GO" id="GO:0098553">
    <property type="term" value="C:lumenal side of endoplasmic reticulum membrane"/>
    <property type="evidence" value="ECO:0007669"/>
    <property type="project" value="TreeGrafter"/>
</dbReference>
<accession>A0A6G0WU27</accession>
<protein>
    <recommendedName>
        <fullName evidence="9">PA domain-containing protein</fullName>
    </recommendedName>
</protein>
<dbReference type="GO" id="GO:0098554">
    <property type="term" value="C:cytoplasmic side of endoplasmic reticulum membrane"/>
    <property type="evidence" value="ECO:0007669"/>
    <property type="project" value="TreeGrafter"/>
</dbReference>
<feature type="transmembrane region" description="Helical" evidence="7">
    <location>
        <begin position="309"/>
        <end position="331"/>
    </location>
</feature>
<feature type="transmembrane region" description="Helical" evidence="7">
    <location>
        <begin position="242"/>
        <end position="263"/>
    </location>
</feature>
<evidence type="ECO:0000256" key="8">
    <source>
        <dbReference type="SAM" id="SignalP"/>
    </source>
</evidence>
<dbReference type="GO" id="GO:0005765">
    <property type="term" value="C:lysosomal membrane"/>
    <property type="evidence" value="ECO:0007669"/>
    <property type="project" value="TreeGrafter"/>
</dbReference>
<feature type="transmembrane region" description="Helical" evidence="7">
    <location>
        <begin position="419"/>
        <end position="440"/>
    </location>
</feature>
<evidence type="ECO:0000259" key="9">
    <source>
        <dbReference type="Pfam" id="PF02225"/>
    </source>
</evidence>
<comment type="similarity">
    <text evidence="2">Belongs to the peptidase A22B family.</text>
</comment>
<keyword evidence="3 7" id="KW-0812">Transmembrane</keyword>
<dbReference type="InterPro" id="IPR006639">
    <property type="entry name" value="Preselin/SPP"/>
</dbReference>
<evidence type="ECO:0000256" key="1">
    <source>
        <dbReference type="ARBA" id="ARBA00004127"/>
    </source>
</evidence>
<feature type="transmembrane region" description="Helical" evidence="7">
    <location>
        <begin position="368"/>
        <end position="384"/>
    </location>
</feature>
<feature type="domain" description="PA" evidence="9">
    <location>
        <begin position="99"/>
        <end position="147"/>
    </location>
</feature>
<dbReference type="InterPro" id="IPR003137">
    <property type="entry name" value="PA_domain"/>
</dbReference>
<gene>
    <name evidence="10" type="ORF">Ae201684_011554</name>
</gene>
<feature type="transmembrane region" description="Helical" evidence="7">
    <location>
        <begin position="337"/>
        <end position="356"/>
    </location>
</feature>
<dbReference type="EMBL" id="VJMJ01000147">
    <property type="protein sequence ID" value="KAF0731002.1"/>
    <property type="molecule type" value="Genomic_DNA"/>
</dbReference>
<keyword evidence="11" id="KW-1185">Reference proteome</keyword>
<evidence type="ECO:0000313" key="10">
    <source>
        <dbReference type="EMBL" id="KAF0731002.1"/>
    </source>
</evidence>
<keyword evidence="5 7" id="KW-1133">Transmembrane helix</keyword>
<dbReference type="GO" id="GO:0042500">
    <property type="term" value="F:aspartic endopeptidase activity, intramembrane cleaving"/>
    <property type="evidence" value="ECO:0007669"/>
    <property type="project" value="InterPro"/>
</dbReference>
<dbReference type="GO" id="GO:0033619">
    <property type="term" value="P:membrane protein proteolysis"/>
    <property type="evidence" value="ECO:0007669"/>
    <property type="project" value="TreeGrafter"/>
</dbReference>
<evidence type="ECO:0000256" key="5">
    <source>
        <dbReference type="ARBA" id="ARBA00022989"/>
    </source>
</evidence>
<evidence type="ECO:0000256" key="7">
    <source>
        <dbReference type="SAM" id="Phobius"/>
    </source>
</evidence>
<feature type="transmembrane region" description="Helical" evidence="7">
    <location>
        <begin position="390"/>
        <end position="407"/>
    </location>
</feature>
<feature type="chain" id="PRO_5026052220" description="PA domain-containing protein" evidence="8">
    <location>
        <begin position="29"/>
        <end position="594"/>
    </location>
</feature>
<dbReference type="VEuPathDB" id="FungiDB:AeMF1_004807"/>
<dbReference type="GO" id="GO:0030660">
    <property type="term" value="C:Golgi-associated vesicle membrane"/>
    <property type="evidence" value="ECO:0007669"/>
    <property type="project" value="TreeGrafter"/>
</dbReference>
<dbReference type="Proteomes" id="UP000481153">
    <property type="component" value="Unassembled WGS sequence"/>
</dbReference>
<keyword evidence="8" id="KW-0732">Signal</keyword>
<evidence type="ECO:0000256" key="4">
    <source>
        <dbReference type="ARBA" id="ARBA00022801"/>
    </source>
</evidence>
<comment type="subcellular location">
    <subcellularLocation>
        <location evidence="1">Endomembrane system</location>
        <topology evidence="1">Multi-pass membrane protein</topology>
    </subcellularLocation>
</comment>
<evidence type="ECO:0000256" key="2">
    <source>
        <dbReference type="ARBA" id="ARBA00006859"/>
    </source>
</evidence>
<evidence type="ECO:0000256" key="6">
    <source>
        <dbReference type="ARBA" id="ARBA00023136"/>
    </source>
</evidence>
<evidence type="ECO:0000313" key="11">
    <source>
        <dbReference type="Proteomes" id="UP000481153"/>
    </source>
</evidence>
<dbReference type="Gene3D" id="3.50.30.30">
    <property type="match status" value="1"/>
</dbReference>
<keyword evidence="4" id="KW-0378">Hydrolase</keyword>
<dbReference type="Pfam" id="PF02225">
    <property type="entry name" value="PA"/>
    <property type="match status" value="1"/>
</dbReference>
<comment type="caution">
    <text evidence="10">The sequence shown here is derived from an EMBL/GenBank/DDBJ whole genome shotgun (WGS) entry which is preliminary data.</text>
</comment>
<keyword evidence="6 7" id="KW-0472">Membrane</keyword>
<name>A0A6G0WU27_9STRA</name>
<proteinExistence type="inferred from homology"/>
<organism evidence="10 11">
    <name type="scientific">Aphanomyces euteiches</name>
    <dbReference type="NCBI Taxonomy" id="100861"/>
    <lineage>
        <taxon>Eukaryota</taxon>
        <taxon>Sar</taxon>
        <taxon>Stramenopiles</taxon>
        <taxon>Oomycota</taxon>
        <taxon>Saprolegniomycetes</taxon>
        <taxon>Saprolegniales</taxon>
        <taxon>Verrucalvaceae</taxon>
        <taxon>Aphanomyces</taxon>
    </lineage>
</organism>
<dbReference type="Pfam" id="PF04258">
    <property type="entry name" value="Peptidase_A22B"/>
    <property type="match status" value="1"/>
</dbReference>
<dbReference type="PANTHER" id="PTHR12174:SF103">
    <property type="entry name" value="INTRAMEMBRANE PROTEASE (IMPAS) FAMILY"/>
    <property type="match status" value="1"/>
</dbReference>
<evidence type="ECO:0000256" key="3">
    <source>
        <dbReference type="ARBA" id="ARBA00022692"/>
    </source>
</evidence>
<dbReference type="InterPro" id="IPR007369">
    <property type="entry name" value="Peptidase_A22B_SPP"/>
</dbReference>
<dbReference type="PANTHER" id="PTHR12174">
    <property type="entry name" value="SIGNAL PEPTIDE PEPTIDASE"/>
    <property type="match status" value="1"/>
</dbReference>
<dbReference type="AlphaFoldDB" id="A0A6G0WU27"/>
<feature type="transmembrane region" description="Helical" evidence="7">
    <location>
        <begin position="528"/>
        <end position="552"/>
    </location>
</feature>
<reference evidence="10 11" key="1">
    <citation type="submission" date="2019-07" db="EMBL/GenBank/DDBJ databases">
        <title>Genomics analysis of Aphanomyces spp. identifies a new class of oomycete effector associated with host adaptation.</title>
        <authorList>
            <person name="Gaulin E."/>
        </authorList>
    </citation>
    <scope>NUCLEOTIDE SEQUENCE [LARGE SCALE GENOMIC DNA]</scope>
    <source>
        <strain evidence="10 11">ATCC 201684</strain>
    </source>
</reference>
<feature type="transmembrane region" description="Helical" evidence="7">
    <location>
        <begin position="495"/>
        <end position="516"/>
    </location>
</feature>
<sequence length="594" mass="64532">MTKVRSNMVKQPLLRWFLALCVSSLASAANLSTAESINILATHVATPSPNVSLAVLELTSFATKVSHTMYVSPSLFGPPLPVAVTSTSYTSLALANPLSACTPLVASVQDQAVLVDRGECTFETKILHAQQAGASLVLVRDTPQAALQQPSQVDCTLGSGEFCEESASCVSSTCVFTPALQQRCCVRNILVAMNGSAPAVDQIKIPSVYLTVLDGSTVENFFVEHPNATVVTVSLPQAESPWNWSMLLIWALGVGVVVATAYHSAEKERCFSRQLHAANVAGDSTFQHAYVPIKEHAEEPLNMTMHHALLFLVMGSGMLLLMYYLHVILFIQCLFALASWVCLTHLVTHPLMLRILPAPSHGSCNWPAFWSVWPSLAIVALWFFERQHPLTWILQNFLGICLCFVFVDSIHIPSLKIATALLVVAFAYDVFFVYFSPMIFGANVMVEVASRGGKISLDMNEFCLRHPESSSCGHDTIPLVLTIPLVFSNYGGTSLLGLGDIVLPALLASFALRVDYCLARPLNLSSYFVWATIAYAVGLLSANVMAIVLQHFVAGQPALMYIVPCMLGAVSYNAHTKDELVDLWNGPACFAMEL</sequence>